<feature type="domain" description="SnoaL-like" evidence="1">
    <location>
        <begin position="12"/>
        <end position="127"/>
    </location>
</feature>
<keyword evidence="3" id="KW-1185">Reference proteome</keyword>
<reference evidence="2 3" key="1">
    <citation type="submission" date="2024-07" db="EMBL/GenBank/DDBJ databases">
        <authorList>
            <person name="Kang M."/>
        </authorList>
    </citation>
    <scope>NUCLEOTIDE SEQUENCE [LARGE SCALE GENOMIC DNA]</scope>
    <source>
        <strain evidence="2 3">DFM31</strain>
    </source>
</reference>
<comment type="caution">
    <text evidence="2">The sequence shown here is derived from an EMBL/GenBank/DDBJ whole genome shotgun (WGS) entry which is preliminary data.</text>
</comment>
<evidence type="ECO:0000313" key="3">
    <source>
        <dbReference type="Proteomes" id="UP001553161"/>
    </source>
</evidence>
<dbReference type="InterPro" id="IPR046860">
    <property type="entry name" value="SnoaL_5"/>
</dbReference>
<dbReference type="InterPro" id="IPR032710">
    <property type="entry name" value="NTF2-like_dom_sf"/>
</dbReference>
<dbReference type="EMBL" id="JBFBVU010000001">
    <property type="protein sequence ID" value="MEV8465314.1"/>
    <property type="molecule type" value="Genomic_DNA"/>
</dbReference>
<dbReference type="Pfam" id="PF20409">
    <property type="entry name" value="SnoaL_5"/>
    <property type="match status" value="1"/>
</dbReference>
<sequence length="129" mass="14130">MNIREGLQMDMNDVATELVAGCREGRAAENLDKLYAPDAVSVEAVDNGNGRESVGVEAIRGKHAWWGENFEVHSGSVSDPMPHGDNKFAVIFEMDATMKATGERSQMKEVGVYTVTDGKISHEEFFYGS</sequence>
<name>A0ABV3L191_9RHOB</name>
<dbReference type="Gene3D" id="3.10.450.50">
    <property type="match status" value="1"/>
</dbReference>
<proteinExistence type="predicted"/>
<evidence type="ECO:0000259" key="1">
    <source>
        <dbReference type="Pfam" id="PF20409"/>
    </source>
</evidence>
<organism evidence="2 3">
    <name type="scientific">Meridianimarinicoccus marinus</name>
    <dbReference type="NCBI Taxonomy" id="3231483"/>
    <lineage>
        <taxon>Bacteria</taxon>
        <taxon>Pseudomonadati</taxon>
        <taxon>Pseudomonadota</taxon>
        <taxon>Alphaproteobacteria</taxon>
        <taxon>Rhodobacterales</taxon>
        <taxon>Paracoccaceae</taxon>
        <taxon>Meridianimarinicoccus</taxon>
    </lineage>
</organism>
<gene>
    <name evidence="2" type="ORF">AB0T83_00780</name>
</gene>
<accession>A0ABV3L191</accession>
<protein>
    <submittedName>
        <fullName evidence="2">Nuclear transport factor 2 family protein</fullName>
    </submittedName>
</protein>
<dbReference type="Proteomes" id="UP001553161">
    <property type="component" value="Unassembled WGS sequence"/>
</dbReference>
<dbReference type="SUPFAM" id="SSF54427">
    <property type="entry name" value="NTF2-like"/>
    <property type="match status" value="1"/>
</dbReference>
<evidence type="ECO:0000313" key="2">
    <source>
        <dbReference type="EMBL" id="MEV8465314.1"/>
    </source>
</evidence>